<comment type="caution">
    <text evidence="2">The sequence shown here is derived from an EMBL/GenBank/DDBJ whole genome shotgun (WGS) entry which is preliminary data.</text>
</comment>
<dbReference type="EMBL" id="QGGL01000027">
    <property type="protein sequence ID" value="PWK05075.1"/>
    <property type="molecule type" value="Genomic_DNA"/>
</dbReference>
<protein>
    <submittedName>
        <fullName evidence="2">Uncharacterized protein</fullName>
    </submittedName>
</protein>
<feature type="region of interest" description="Disordered" evidence="1">
    <location>
        <begin position="26"/>
        <end position="58"/>
    </location>
</feature>
<organism evidence="2 3">
    <name type="scientific">Tumebacillus permanentifrigoris</name>
    <dbReference type="NCBI Taxonomy" id="378543"/>
    <lineage>
        <taxon>Bacteria</taxon>
        <taxon>Bacillati</taxon>
        <taxon>Bacillota</taxon>
        <taxon>Bacilli</taxon>
        <taxon>Bacillales</taxon>
        <taxon>Alicyclobacillaceae</taxon>
        <taxon>Tumebacillus</taxon>
    </lineage>
</organism>
<dbReference type="Proteomes" id="UP000245634">
    <property type="component" value="Unassembled WGS sequence"/>
</dbReference>
<keyword evidence="3" id="KW-1185">Reference proteome</keyword>
<accession>A0A316DPP4</accession>
<proteinExistence type="predicted"/>
<evidence type="ECO:0000256" key="1">
    <source>
        <dbReference type="SAM" id="MobiDB-lite"/>
    </source>
</evidence>
<reference evidence="2 3" key="1">
    <citation type="submission" date="2018-05" db="EMBL/GenBank/DDBJ databases">
        <title>Genomic Encyclopedia of Type Strains, Phase IV (KMG-IV): sequencing the most valuable type-strain genomes for metagenomic binning, comparative biology and taxonomic classification.</title>
        <authorList>
            <person name="Goeker M."/>
        </authorList>
    </citation>
    <scope>NUCLEOTIDE SEQUENCE [LARGE SCALE GENOMIC DNA]</scope>
    <source>
        <strain evidence="2 3">DSM 18773</strain>
    </source>
</reference>
<feature type="compositionally biased region" description="Low complexity" evidence="1">
    <location>
        <begin position="30"/>
        <end position="39"/>
    </location>
</feature>
<sequence length="58" mass="6478">MINSKCKSCIHDCKQKDHIRVIGCPRYKQPPKQSKPPEQLVLKLSFGSKKRAQGGQGA</sequence>
<evidence type="ECO:0000313" key="3">
    <source>
        <dbReference type="Proteomes" id="UP000245634"/>
    </source>
</evidence>
<gene>
    <name evidence="2" type="ORF">C7459_1277</name>
</gene>
<dbReference type="AlphaFoldDB" id="A0A316DPP4"/>
<name>A0A316DPP4_9BACL</name>
<evidence type="ECO:0000313" key="2">
    <source>
        <dbReference type="EMBL" id="PWK05075.1"/>
    </source>
</evidence>